<evidence type="ECO:0000313" key="3">
    <source>
        <dbReference type="Proteomes" id="UP000019132"/>
    </source>
</evidence>
<evidence type="ECO:0000256" key="1">
    <source>
        <dbReference type="SAM" id="MobiDB-lite"/>
    </source>
</evidence>
<dbReference type="Gene3D" id="3.40.50.2000">
    <property type="entry name" value="Glycogen Phosphorylase B"/>
    <property type="match status" value="1"/>
</dbReference>
<reference evidence="2" key="3">
    <citation type="submission" date="2015-02" db="UniProtKB">
        <authorList>
            <consortium name="EnsemblProtists"/>
        </authorList>
    </citation>
    <scope>IDENTIFICATION</scope>
    <source>
        <strain evidence="2">DAOM BR144</strain>
    </source>
</reference>
<proteinExistence type="predicted"/>
<feature type="region of interest" description="Disordered" evidence="1">
    <location>
        <begin position="1"/>
        <end position="24"/>
    </location>
</feature>
<name>K3WTA9_GLOUD</name>
<reference evidence="3" key="2">
    <citation type="submission" date="2010-04" db="EMBL/GenBank/DDBJ databases">
        <authorList>
            <person name="Buell R."/>
            <person name="Hamilton J."/>
            <person name="Hostetler J."/>
        </authorList>
    </citation>
    <scope>NUCLEOTIDE SEQUENCE [LARGE SCALE GENOMIC DNA]</scope>
    <source>
        <strain evidence="3">DAOM:BR144</strain>
    </source>
</reference>
<accession>K3WTA9</accession>
<feature type="compositionally biased region" description="Low complexity" evidence="1">
    <location>
        <begin position="9"/>
        <end position="24"/>
    </location>
</feature>
<evidence type="ECO:0000313" key="2">
    <source>
        <dbReference type="EnsemblProtists" id="PYU1_T008203"/>
    </source>
</evidence>
<dbReference type="VEuPathDB" id="FungiDB:PYU1_G008187"/>
<dbReference type="AlphaFoldDB" id="K3WTA9"/>
<dbReference type="Proteomes" id="UP000019132">
    <property type="component" value="Unassembled WGS sequence"/>
</dbReference>
<sequence length="540" mass="60573">MTPPPSPSPADATTKPTAPSTSSNSTWTLRKSLTVALGALVALVVWSIGAEYSVLATARSSFLSVILSASDVDADDAASVEFYPKEVFETDWAAKIPDAEQLHLLALHSACVKHKDSVIPWHFGLSGNDENDDATRNPEQVLVNEDDPDLLEKLRQCPDVDVFLPAGIRSFGYCEDAAAYTKFLQSRMLPAWVATVAFHDAERNHTFTYHDLCPNTPMLFFNHYWDGVPTSPSWPPTKPLYLMPNIEMYELQAEHYWKADVVLCKTAICARYLNKWFRQEGNPKNTQVMYTRHTTSNVALAVREQIGDDAIAPKNFSNVRFTHTAGTSIQKGTSRILDCWLKRPHFPPVDVYIAEQLYKNDFKSRFDEAIQKAENVNLHVGKLDTIQFGKVIAEGSFFLCPSFQEGYGHYINQARASGGVIVTTDVAPMNELITRDSGVLIHSEVYGFKEQFLGGKSEHPHALWGVQGFVADLRGENVCASIDAMLSENTPRDYEEMAQRAHQQFLFDTIFFAQKMQELREFARAKSHHYLRKEPASAIP</sequence>
<dbReference type="eggNOG" id="ENOG502QQNI">
    <property type="taxonomic scope" value="Eukaryota"/>
</dbReference>
<dbReference type="EnsemblProtists" id="PYU1_T008203">
    <property type="protein sequence ID" value="PYU1_T008203"/>
    <property type="gene ID" value="PYU1_G008187"/>
</dbReference>
<keyword evidence="3" id="KW-1185">Reference proteome</keyword>
<protein>
    <recommendedName>
        <fullName evidence="4">Glycosyl transferase family 1 domain-containing protein</fullName>
    </recommendedName>
</protein>
<evidence type="ECO:0008006" key="4">
    <source>
        <dbReference type="Google" id="ProtNLM"/>
    </source>
</evidence>
<reference evidence="3" key="1">
    <citation type="journal article" date="2010" name="Genome Biol.">
        <title>Genome sequence of the necrotrophic plant pathogen Pythium ultimum reveals original pathogenicity mechanisms and effector repertoire.</title>
        <authorList>
            <person name="Levesque C.A."/>
            <person name="Brouwer H."/>
            <person name="Cano L."/>
            <person name="Hamilton J.P."/>
            <person name="Holt C."/>
            <person name="Huitema E."/>
            <person name="Raffaele S."/>
            <person name="Robideau G.P."/>
            <person name="Thines M."/>
            <person name="Win J."/>
            <person name="Zerillo M.M."/>
            <person name="Beakes G.W."/>
            <person name="Boore J.L."/>
            <person name="Busam D."/>
            <person name="Dumas B."/>
            <person name="Ferriera S."/>
            <person name="Fuerstenberg S.I."/>
            <person name="Gachon C.M."/>
            <person name="Gaulin E."/>
            <person name="Govers F."/>
            <person name="Grenville-Briggs L."/>
            <person name="Horner N."/>
            <person name="Hostetler J."/>
            <person name="Jiang R.H."/>
            <person name="Johnson J."/>
            <person name="Krajaejun T."/>
            <person name="Lin H."/>
            <person name="Meijer H.J."/>
            <person name="Moore B."/>
            <person name="Morris P."/>
            <person name="Phuntmart V."/>
            <person name="Puiu D."/>
            <person name="Shetty J."/>
            <person name="Stajich J.E."/>
            <person name="Tripathy S."/>
            <person name="Wawra S."/>
            <person name="van West P."/>
            <person name="Whitty B.R."/>
            <person name="Coutinho P.M."/>
            <person name="Henrissat B."/>
            <person name="Martin F."/>
            <person name="Thomas P.D."/>
            <person name="Tyler B.M."/>
            <person name="De Vries R.P."/>
            <person name="Kamoun S."/>
            <person name="Yandell M."/>
            <person name="Tisserat N."/>
            <person name="Buell C.R."/>
        </authorList>
    </citation>
    <scope>NUCLEOTIDE SEQUENCE</scope>
    <source>
        <strain evidence="3">DAOM:BR144</strain>
    </source>
</reference>
<dbReference type="SUPFAM" id="SSF53756">
    <property type="entry name" value="UDP-Glycosyltransferase/glycogen phosphorylase"/>
    <property type="match status" value="1"/>
</dbReference>
<dbReference type="HOGENOM" id="CLU_023769_1_0_1"/>
<dbReference type="InParanoid" id="K3WTA9"/>
<dbReference type="OMA" id="HRGCVAR"/>
<organism evidence="2 3">
    <name type="scientific">Globisporangium ultimum (strain ATCC 200006 / CBS 805.95 / DAOM BR144)</name>
    <name type="common">Pythium ultimum</name>
    <dbReference type="NCBI Taxonomy" id="431595"/>
    <lineage>
        <taxon>Eukaryota</taxon>
        <taxon>Sar</taxon>
        <taxon>Stramenopiles</taxon>
        <taxon>Oomycota</taxon>
        <taxon>Peronosporomycetes</taxon>
        <taxon>Pythiales</taxon>
        <taxon>Pythiaceae</taxon>
        <taxon>Globisporangium</taxon>
    </lineage>
</organism>
<dbReference type="EMBL" id="GL376619">
    <property type="status" value="NOT_ANNOTATED_CDS"/>
    <property type="molecule type" value="Genomic_DNA"/>
</dbReference>